<gene>
    <name evidence="2" type="ORF">TWF718_005600</name>
</gene>
<sequence>MTSATNDIDPLVLQNRIAVVAAQRRKLIESFLRPPTVEELENAKSAEQVAAEEEELWKPRPATLGAGHPIPASASATETYNREHDLLRRRLLGQSIVKDARQRHQERTQHQARARGAADSDSSDDDGEQTSRGAISKKHSKKRKLEIGHRDHTKARAVDTQQHSESDSDSNAGSGEGGGGGFVSLTTKATAATPKGKKVKKDREDRKDRKHETTSTASGHDGDGSDAETARNTTAKESSTEALTQRILTGEKIVLVGENKKRKKKKKRKNKDHSSTEG</sequence>
<feature type="region of interest" description="Disordered" evidence="1">
    <location>
        <begin position="41"/>
        <end position="86"/>
    </location>
</feature>
<feature type="compositionally biased region" description="Polar residues" evidence="1">
    <location>
        <begin position="230"/>
        <end position="247"/>
    </location>
</feature>
<dbReference type="EMBL" id="JAVHNR010000003">
    <property type="protein sequence ID" value="KAK6347774.1"/>
    <property type="molecule type" value="Genomic_DNA"/>
</dbReference>
<proteinExistence type="predicted"/>
<dbReference type="AlphaFoldDB" id="A0AAN8MVF2"/>
<feature type="compositionally biased region" description="Basic and acidic residues" evidence="1">
    <location>
        <begin position="99"/>
        <end position="109"/>
    </location>
</feature>
<feature type="compositionally biased region" description="Basic residues" evidence="1">
    <location>
        <begin position="135"/>
        <end position="144"/>
    </location>
</feature>
<accession>A0AAN8MVF2</accession>
<name>A0AAN8MVF2_9PEZI</name>
<evidence type="ECO:0000313" key="3">
    <source>
        <dbReference type="Proteomes" id="UP001313282"/>
    </source>
</evidence>
<protein>
    <submittedName>
        <fullName evidence="2">Uncharacterized protein</fullName>
    </submittedName>
</protein>
<feature type="compositionally biased region" description="Basic and acidic residues" evidence="1">
    <location>
        <begin position="145"/>
        <end position="166"/>
    </location>
</feature>
<dbReference type="Pfam" id="PF11595">
    <property type="entry name" value="DUF3245"/>
    <property type="match status" value="1"/>
</dbReference>
<evidence type="ECO:0000313" key="2">
    <source>
        <dbReference type="EMBL" id="KAK6347774.1"/>
    </source>
</evidence>
<reference evidence="2 3" key="1">
    <citation type="submission" date="2019-10" db="EMBL/GenBank/DDBJ databases">
        <authorList>
            <person name="Palmer J.M."/>
        </authorList>
    </citation>
    <scope>NUCLEOTIDE SEQUENCE [LARGE SCALE GENOMIC DNA]</scope>
    <source>
        <strain evidence="2 3">TWF718</strain>
    </source>
</reference>
<dbReference type="InterPro" id="IPR021641">
    <property type="entry name" value="DUF3245"/>
</dbReference>
<feature type="region of interest" description="Disordered" evidence="1">
    <location>
        <begin position="99"/>
        <end position="278"/>
    </location>
</feature>
<feature type="compositionally biased region" description="Basic and acidic residues" evidence="1">
    <location>
        <begin position="201"/>
        <end position="213"/>
    </location>
</feature>
<keyword evidence="3" id="KW-1185">Reference proteome</keyword>
<comment type="caution">
    <text evidence="2">The sequence shown here is derived from an EMBL/GenBank/DDBJ whole genome shotgun (WGS) entry which is preliminary data.</text>
</comment>
<organism evidence="2 3">
    <name type="scientific">Orbilia javanica</name>
    <dbReference type="NCBI Taxonomy" id="47235"/>
    <lineage>
        <taxon>Eukaryota</taxon>
        <taxon>Fungi</taxon>
        <taxon>Dikarya</taxon>
        <taxon>Ascomycota</taxon>
        <taxon>Pezizomycotina</taxon>
        <taxon>Orbiliomycetes</taxon>
        <taxon>Orbiliales</taxon>
        <taxon>Orbiliaceae</taxon>
        <taxon>Orbilia</taxon>
    </lineage>
</organism>
<dbReference type="Proteomes" id="UP001313282">
    <property type="component" value="Unassembled WGS sequence"/>
</dbReference>
<feature type="compositionally biased region" description="Basic residues" evidence="1">
    <location>
        <begin position="260"/>
        <end position="271"/>
    </location>
</feature>
<evidence type="ECO:0000256" key="1">
    <source>
        <dbReference type="SAM" id="MobiDB-lite"/>
    </source>
</evidence>